<dbReference type="InterPro" id="IPR052357">
    <property type="entry name" value="Orn_Lys_Arg_decarboxylase-I"/>
</dbReference>
<protein>
    <submittedName>
        <fullName evidence="8">Lysine decarboxylase</fullName>
    </submittedName>
</protein>
<comment type="cofactor">
    <cofactor evidence="1">
        <name>pyridoxal 5'-phosphate</name>
        <dbReference type="ChEBI" id="CHEBI:597326"/>
    </cofactor>
</comment>
<evidence type="ECO:0000259" key="7">
    <source>
        <dbReference type="Pfam" id="PF03711"/>
    </source>
</evidence>
<evidence type="ECO:0000256" key="1">
    <source>
        <dbReference type="ARBA" id="ARBA00001933"/>
    </source>
</evidence>
<dbReference type="SUPFAM" id="SSF55904">
    <property type="entry name" value="Ornithine decarboxylase C-terminal domain"/>
    <property type="match status" value="1"/>
</dbReference>
<organism evidence="8 9">
    <name type="scientific">Macrococcus carouselicus</name>
    <dbReference type="NCBI Taxonomy" id="69969"/>
    <lineage>
        <taxon>Bacteria</taxon>
        <taxon>Bacillati</taxon>
        <taxon>Bacillota</taxon>
        <taxon>Bacilli</taxon>
        <taxon>Bacillales</taxon>
        <taxon>Staphylococcaceae</taxon>
        <taxon>Macrococcus</taxon>
    </lineage>
</organism>
<evidence type="ECO:0000256" key="3">
    <source>
        <dbReference type="ARBA" id="ARBA00022793"/>
    </source>
</evidence>
<feature type="domain" description="Orn/Lys/Arg decarboxylases family 1 pyridoxal-P attachment site" evidence="6">
    <location>
        <begin position="35"/>
        <end position="284"/>
    </location>
</feature>
<dbReference type="InterPro" id="IPR015421">
    <property type="entry name" value="PyrdxlP-dep_Trfase_major"/>
</dbReference>
<dbReference type="SUPFAM" id="SSF53383">
    <property type="entry name" value="PLP-dependent transferases"/>
    <property type="match status" value="1"/>
</dbReference>
<evidence type="ECO:0000256" key="2">
    <source>
        <dbReference type="ARBA" id="ARBA00010671"/>
    </source>
</evidence>
<dbReference type="EMBL" id="SCWD01000008">
    <property type="protein sequence ID" value="TDL95267.1"/>
    <property type="molecule type" value="Genomic_DNA"/>
</dbReference>
<gene>
    <name evidence="8" type="ORF">ERX40_10605</name>
</gene>
<sequence>MKEITDQLKGYTAALSLHVPGHHRHTIGSLHLPVEHDMTEITGLDDYHHAEDVIAKSELILSRHADYRARYLVNGTTTGILSVILAHKKLSTKRVAMMRNVHKSVLNALDLTGTEAVILPMTVSDKTNQYDGIDFDQLHINMLKKIDLVVLTYPNYFGEIFNIKEAIEWFHAHDIEVLVDEAHGAHFDITDSFPSSSIKYAGDYIVQSYHKTLPALTMGSVIHMKKQSKLVEEVYYYLSVLQTSSPSYLILSSLEQAHDFYLHYHDAVFLSQRSELIAGLKQTFDVIEVGDPLKLVIRKQGFTGEEIKALIEREQIFVELSTYDSVLLVLPLWHAGDTYPFKELVKRIERITVPERTSVFQSLILNQADGSYKPVTGQFKAVQLKEGVGCRVYHALTPYPPGIPYVLPGEVLTAGHIKVLETFENVHGIIDGNINIIDEG</sequence>
<dbReference type="InterPro" id="IPR008286">
    <property type="entry name" value="Prn/Lys/Arg_de-COase_C"/>
</dbReference>
<keyword evidence="4" id="KW-0663">Pyridoxal phosphate</keyword>
<evidence type="ECO:0000259" key="6">
    <source>
        <dbReference type="Pfam" id="PF01276"/>
    </source>
</evidence>
<dbReference type="PANTHER" id="PTHR43277">
    <property type="entry name" value="ARGININE DECARBOXYLASE"/>
    <property type="match status" value="1"/>
</dbReference>
<dbReference type="InterPro" id="IPR036633">
    <property type="entry name" value="Prn/Lys/Arg_de-COase_C_sf"/>
</dbReference>
<dbReference type="GO" id="GO:0016831">
    <property type="term" value="F:carboxy-lyase activity"/>
    <property type="evidence" value="ECO:0007669"/>
    <property type="project" value="UniProtKB-KW"/>
</dbReference>
<keyword evidence="9" id="KW-1185">Reference proteome</keyword>
<dbReference type="Gene3D" id="3.40.640.10">
    <property type="entry name" value="Type I PLP-dependent aspartate aminotransferase-like (Major domain)"/>
    <property type="match status" value="1"/>
</dbReference>
<name>A0A9Q8CG10_9STAP</name>
<proteinExistence type="inferred from homology"/>
<keyword evidence="5" id="KW-0456">Lyase</keyword>
<feature type="domain" description="Orn/Lys/Arg decarboxylase C-terminal" evidence="7">
    <location>
        <begin position="360"/>
        <end position="423"/>
    </location>
</feature>
<dbReference type="PANTHER" id="PTHR43277:SF3">
    <property type="entry name" value="DECARBOXYLASE, PUTATIVE-RELATED"/>
    <property type="match status" value="1"/>
</dbReference>
<comment type="caution">
    <text evidence="8">The sequence shown here is derived from an EMBL/GenBank/DDBJ whole genome shotgun (WGS) entry which is preliminary data.</text>
</comment>
<evidence type="ECO:0000313" key="9">
    <source>
        <dbReference type="Proteomes" id="UP000295280"/>
    </source>
</evidence>
<comment type="similarity">
    <text evidence="2">Belongs to the Orn/Lys/Arg decarboxylase class-I family.</text>
</comment>
<dbReference type="RefSeq" id="WP_133418468.1">
    <property type="nucleotide sequence ID" value="NZ_SCWD01000008.1"/>
</dbReference>
<dbReference type="InterPro" id="IPR000310">
    <property type="entry name" value="Orn/Lys/Arg_deCO2ase_major_dom"/>
</dbReference>
<dbReference type="Pfam" id="PF01276">
    <property type="entry name" value="OKR_DC_1"/>
    <property type="match status" value="1"/>
</dbReference>
<evidence type="ECO:0000256" key="4">
    <source>
        <dbReference type="ARBA" id="ARBA00022898"/>
    </source>
</evidence>
<evidence type="ECO:0000256" key="5">
    <source>
        <dbReference type="ARBA" id="ARBA00023239"/>
    </source>
</evidence>
<dbReference type="AlphaFoldDB" id="A0A9Q8CG10"/>
<evidence type="ECO:0000313" key="8">
    <source>
        <dbReference type="EMBL" id="TDL95267.1"/>
    </source>
</evidence>
<dbReference type="Gene3D" id="3.90.100.10">
    <property type="entry name" value="Orn/Lys/Arg decarboxylase, C-terminal domain"/>
    <property type="match status" value="1"/>
</dbReference>
<dbReference type="OrthoDB" id="9815233at2"/>
<dbReference type="InterPro" id="IPR015424">
    <property type="entry name" value="PyrdxlP-dep_Trfase"/>
</dbReference>
<dbReference type="Proteomes" id="UP000295280">
    <property type="component" value="Unassembled WGS sequence"/>
</dbReference>
<reference evidence="8 9" key="1">
    <citation type="submission" date="2019-01" db="EMBL/GenBank/DDBJ databases">
        <title>Draft genome sequences of the type strains of six Macrococcus species.</title>
        <authorList>
            <person name="Mazhar S."/>
            <person name="Altermann E."/>
            <person name="Hill C."/>
            <person name="Mcauliffe O."/>
        </authorList>
    </citation>
    <scope>NUCLEOTIDE SEQUENCE [LARGE SCALE GENOMIC DNA]</scope>
    <source>
        <strain evidence="8 9">ATCC 51828</strain>
    </source>
</reference>
<dbReference type="Pfam" id="PF03711">
    <property type="entry name" value="OKR_DC_1_C"/>
    <property type="match status" value="1"/>
</dbReference>
<accession>A0A9Q8CG10</accession>
<keyword evidence="3" id="KW-0210">Decarboxylase</keyword>